<dbReference type="PANTHER" id="PTHR10110:SF86">
    <property type="entry name" value="SODIUM_HYDROGEN EXCHANGER 7"/>
    <property type="match status" value="1"/>
</dbReference>
<comment type="caution">
    <text evidence="12">The sequence shown here is derived from an EMBL/GenBank/DDBJ whole genome shotgun (WGS) entry which is preliminary data.</text>
</comment>
<accession>A0A0R3MHG4</accession>
<evidence type="ECO:0000256" key="10">
    <source>
        <dbReference type="SAM" id="Phobius"/>
    </source>
</evidence>
<evidence type="ECO:0000313" key="12">
    <source>
        <dbReference type="EMBL" id="KRR16707.1"/>
    </source>
</evidence>
<keyword evidence="7" id="KW-0406">Ion transport</keyword>
<dbReference type="OrthoDB" id="9809206at2"/>
<keyword evidence="4 10" id="KW-0812">Transmembrane</keyword>
<keyword evidence="2" id="KW-0813">Transport</keyword>
<evidence type="ECO:0000256" key="4">
    <source>
        <dbReference type="ARBA" id="ARBA00022692"/>
    </source>
</evidence>
<evidence type="ECO:0000256" key="5">
    <source>
        <dbReference type="ARBA" id="ARBA00022989"/>
    </source>
</evidence>
<dbReference type="GO" id="GO:0098719">
    <property type="term" value="P:sodium ion import across plasma membrane"/>
    <property type="evidence" value="ECO:0007669"/>
    <property type="project" value="TreeGrafter"/>
</dbReference>
<feature type="transmembrane region" description="Helical" evidence="10">
    <location>
        <begin position="303"/>
        <end position="329"/>
    </location>
</feature>
<feature type="transmembrane region" description="Helical" evidence="10">
    <location>
        <begin position="111"/>
        <end position="131"/>
    </location>
</feature>
<feature type="transmembrane region" description="Helical" evidence="10">
    <location>
        <begin position="233"/>
        <end position="251"/>
    </location>
</feature>
<evidence type="ECO:0000256" key="2">
    <source>
        <dbReference type="ARBA" id="ARBA00022448"/>
    </source>
</evidence>
<dbReference type="InterPro" id="IPR018422">
    <property type="entry name" value="Cation/H_exchanger_CPA1"/>
</dbReference>
<dbReference type="Pfam" id="PF00999">
    <property type="entry name" value="Na_H_Exchanger"/>
    <property type="match status" value="1"/>
</dbReference>
<evidence type="ECO:0000256" key="9">
    <source>
        <dbReference type="ARBA" id="ARBA00023201"/>
    </source>
</evidence>
<feature type="transmembrane region" description="Helical" evidence="10">
    <location>
        <begin position="85"/>
        <end position="105"/>
    </location>
</feature>
<keyword evidence="8 10" id="KW-0472">Membrane</keyword>
<evidence type="ECO:0000256" key="3">
    <source>
        <dbReference type="ARBA" id="ARBA00022475"/>
    </source>
</evidence>
<evidence type="ECO:0000256" key="1">
    <source>
        <dbReference type="ARBA" id="ARBA00004651"/>
    </source>
</evidence>
<organism evidence="12 13">
    <name type="scientific">Bradyrhizobium lablabi</name>
    <dbReference type="NCBI Taxonomy" id="722472"/>
    <lineage>
        <taxon>Bacteria</taxon>
        <taxon>Pseudomonadati</taxon>
        <taxon>Pseudomonadota</taxon>
        <taxon>Alphaproteobacteria</taxon>
        <taxon>Hyphomicrobiales</taxon>
        <taxon>Nitrobacteraceae</taxon>
        <taxon>Bradyrhizobium</taxon>
    </lineage>
</organism>
<evidence type="ECO:0000256" key="6">
    <source>
        <dbReference type="ARBA" id="ARBA00023053"/>
    </source>
</evidence>
<name>A0A0R3MHG4_9BRAD</name>
<dbReference type="GO" id="GO:0005886">
    <property type="term" value="C:plasma membrane"/>
    <property type="evidence" value="ECO:0007669"/>
    <property type="project" value="UniProtKB-SubCell"/>
</dbReference>
<dbReference type="Proteomes" id="UP000051660">
    <property type="component" value="Unassembled WGS sequence"/>
</dbReference>
<keyword evidence="6" id="KW-0915">Sodium</keyword>
<dbReference type="PANTHER" id="PTHR10110">
    <property type="entry name" value="SODIUM/HYDROGEN EXCHANGER"/>
    <property type="match status" value="1"/>
</dbReference>
<evidence type="ECO:0000256" key="8">
    <source>
        <dbReference type="ARBA" id="ARBA00023136"/>
    </source>
</evidence>
<feature type="transmembrane region" description="Helical" evidence="10">
    <location>
        <begin position="31"/>
        <end position="48"/>
    </location>
</feature>
<dbReference type="GO" id="GO:0051453">
    <property type="term" value="P:regulation of intracellular pH"/>
    <property type="evidence" value="ECO:0007669"/>
    <property type="project" value="TreeGrafter"/>
</dbReference>
<evidence type="ECO:0000256" key="7">
    <source>
        <dbReference type="ARBA" id="ARBA00023065"/>
    </source>
</evidence>
<dbReference type="RefSeq" id="WP_057862476.1">
    <property type="nucleotide sequence ID" value="NZ_LLYB01000125.1"/>
</dbReference>
<keyword evidence="5 10" id="KW-1133">Transmembrane helix</keyword>
<sequence length="514" mass="55786">MLAFEWIIGLLLGAVLLSALARRLKVPYPTFLAIGGMLLAFVPSSPSWTLQPELALALFVAPVLLDAAFDTSLRDLRNNWLPVSTLVLVAVGVTTAAVAVVAHWLRPDMPWAVAIALGAIVAPPDAAAATAILRQVNLPYRIQKILEGESLLNDASALLIYRVAVGLVAAEHMKVHEFAPSIALALFGSLIAGFLFARVWTQITRRITEAPSAIITQFAGTFMVWIVAEHIGLSGILTIVAYAITIARSAPERTPARLRVASYAVWETVVFVLNVLAFILIGMQLNPIWSGLDDEVRFKYCSFAATILAVVVFARIAWVMPYGVFLRALNARGMLPSHVSPAVPTVERGIIVSWCGMRGIVTLAAAFALPESFPYRDLILLTAFAVVLGTLVIQGLTLRPLILALKLEKDDPVAREAAQARCIAYRAALEAIESDPSEEAEILRLEYRAVLLRAETEPETGIATSELPADPLRRRAIGAARAALLRMRDLEEIGDDAFHQVEEELDRAELSAQA</sequence>
<feature type="transmembrane region" description="Helical" evidence="10">
    <location>
        <begin position="6"/>
        <end position="24"/>
    </location>
</feature>
<reference evidence="12 13" key="1">
    <citation type="submission" date="2014-03" db="EMBL/GenBank/DDBJ databases">
        <title>Bradyrhizobium valentinum sp. nov., isolated from effective nodules of Lupinus mariae-josephae, a lupine endemic of basic-lime soils in Eastern Spain.</title>
        <authorList>
            <person name="Duran D."/>
            <person name="Rey L."/>
            <person name="Navarro A."/>
            <person name="Busquets A."/>
            <person name="Imperial J."/>
            <person name="Ruiz-Argueso T."/>
        </authorList>
    </citation>
    <scope>NUCLEOTIDE SEQUENCE [LARGE SCALE GENOMIC DNA]</scope>
    <source>
        <strain evidence="12 13">CCBAU 23086</strain>
    </source>
</reference>
<dbReference type="GO" id="GO:0015385">
    <property type="term" value="F:sodium:proton antiporter activity"/>
    <property type="evidence" value="ECO:0007669"/>
    <property type="project" value="InterPro"/>
</dbReference>
<feature type="transmembrane region" description="Helical" evidence="10">
    <location>
        <begin position="263"/>
        <end position="283"/>
    </location>
</feature>
<comment type="subcellular location">
    <subcellularLocation>
        <location evidence="1">Cell membrane</location>
        <topology evidence="1">Multi-pass membrane protein</topology>
    </subcellularLocation>
</comment>
<protein>
    <submittedName>
        <fullName evidence="12">Sodium:proton antiporter</fullName>
    </submittedName>
</protein>
<dbReference type="Gene3D" id="6.10.140.1330">
    <property type="match status" value="1"/>
</dbReference>
<feature type="transmembrane region" description="Helical" evidence="10">
    <location>
        <begin position="350"/>
        <end position="369"/>
    </location>
</feature>
<feature type="transmembrane region" description="Helical" evidence="10">
    <location>
        <begin position="182"/>
        <end position="200"/>
    </location>
</feature>
<dbReference type="InterPro" id="IPR006153">
    <property type="entry name" value="Cation/H_exchanger_TM"/>
</dbReference>
<dbReference type="AlphaFoldDB" id="A0A0R3MHG4"/>
<dbReference type="EMBL" id="LLYB01000125">
    <property type="protein sequence ID" value="KRR16707.1"/>
    <property type="molecule type" value="Genomic_DNA"/>
</dbReference>
<keyword evidence="9" id="KW-0739">Sodium transport</keyword>
<feature type="domain" description="Cation/H+ exchanger transmembrane" evidence="11">
    <location>
        <begin position="14"/>
        <end position="402"/>
    </location>
</feature>
<evidence type="ECO:0000259" key="11">
    <source>
        <dbReference type="Pfam" id="PF00999"/>
    </source>
</evidence>
<keyword evidence="3" id="KW-1003">Cell membrane</keyword>
<proteinExistence type="predicted"/>
<dbReference type="GO" id="GO:0015386">
    <property type="term" value="F:potassium:proton antiporter activity"/>
    <property type="evidence" value="ECO:0007669"/>
    <property type="project" value="TreeGrafter"/>
</dbReference>
<feature type="transmembrane region" description="Helical" evidence="10">
    <location>
        <begin position="375"/>
        <end position="398"/>
    </location>
</feature>
<evidence type="ECO:0000313" key="13">
    <source>
        <dbReference type="Proteomes" id="UP000051660"/>
    </source>
</evidence>
<gene>
    <name evidence="12" type="ORF">CQ14_13970</name>
</gene>